<name>A0A2S1R6Q1_9ACTN</name>
<dbReference type="SUPFAM" id="SSF56784">
    <property type="entry name" value="HAD-like"/>
    <property type="match status" value="1"/>
</dbReference>
<keyword evidence="2" id="KW-1185">Reference proteome</keyword>
<dbReference type="PANTHER" id="PTHR19288">
    <property type="entry name" value="4-NITROPHENYLPHOSPHATASE-RELATED"/>
    <property type="match status" value="1"/>
</dbReference>
<protein>
    <submittedName>
        <fullName evidence="1">Haloacid dehalogenase</fullName>
    </submittedName>
</protein>
<dbReference type="PANTHER" id="PTHR19288:SF95">
    <property type="entry name" value="D-GLYCEROL 3-PHOSPHATE PHOSPHATASE"/>
    <property type="match status" value="1"/>
</dbReference>
<sequence>MSVTTLAEAHDALLVDLDGTLIRGTEPIPGAADALERAGLPVVYVTNNASRSPEDTAAHLRELGFTTRPDEVMTSAQAAVVMLGEHVAPGSRVLVVGHDSFRRLAREGGYDVVLSADDRPDAVLQGLSRELTWADLAEGCLAIRRGVPWIASNVDTTLPTERGLLPGNGSLVAALRAATDREPVVAGKPAAGVLRAAADRVGSTRPLVIGDRLDTDIEGAVAAGMPALMVLTGVHDQTHLLSADPHRRPTHLAPDLSALAEPAGACRIPHAPELGGTVEDGILHLSGVADHLHGLDLARAVIALAWRHDVSQVSAGGDGLRSRLADAGLVVG</sequence>
<dbReference type="InterPro" id="IPR036412">
    <property type="entry name" value="HAD-like_sf"/>
</dbReference>
<dbReference type="InterPro" id="IPR006357">
    <property type="entry name" value="HAD-SF_hydro_IIA"/>
</dbReference>
<evidence type="ECO:0000313" key="1">
    <source>
        <dbReference type="EMBL" id="AWH91969.1"/>
    </source>
</evidence>
<dbReference type="Proteomes" id="UP000244928">
    <property type="component" value="Chromosome"/>
</dbReference>
<accession>A0A2S1R6Q1</accession>
<dbReference type="OrthoDB" id="3400930at2"/>
<dbReference type="InterPro" id="IPR023214">
    <property type="entry name" value="HAD_sf"/>
</dbReference>
<dbReference type="Pfam" id="PF13344">
    <property type="entry name" value="Hydrolase_6"/>
    <property type="match status" value="1"/>
</dbReference>
<dbReference type="Gene3D" id="3.40.50.1000">
    <property type="entry name" value="HAD superfamily/HAD-like"/>
    <property type="match status" value="2"/>
</dbReference>
<evidence type="ECO:0000313" key="2">
    <source>
        <dbReference type="Proteomes" id="UP000244928"/>
    </source>
</evidence>
<gene>
    <name evidence="1" type="ORF">A6035_07140</name>
</gene>
<dbReference type="Pfam" id="PF13242">
    <property type="entry name" value="Hydrolase_like"/>
    <property type="match status" value="1"/>
</dbReference>
<proteinExistence type="predicted"/>
<organism evidence="1 2">
    <name type="scientific">Dietzia lutea</name>
    <dbReference type="NCBI Taxonomy" id="546160"/>
    <lineage>
        <taxon>Bacteria</taxon>
        <taxon>Bacillati</taxon>
        <taxon>Actinomycetota</taxon>
        <taxon>Actinomycetes</taxon>
        <taxon>Mycobacteriales</taxon>
        <taxon>Dietziaceae</taxon>
        <taxon>Dietzia</taxon>
    </lineage>
</organism>
<dbReference type="NCBIfam" id="TIGR01460">
    <property type="entry name" value="HAD-SF-IIA"/>
    <property type="match status" value="1"/>
</dbReference>
<dbReference type="GO" id="GO:0016791">
    <property type="term" value="F:phosphatase activity"/>
    <property type="evidence" value="ECO:0007669"/>
    <property type="project" value="TreeGrafter"/>
</dbReference>
<dbReference type="RefSeq" id="WP_108847228.1">
    <property type="nucleotide sequence ID" value="NZ_CP015449.1"/>
</dbReference>
<dbReference type="KEGG" id="dlu:A6035_07140"/>
<dbReference type="GO" id="GO:0005737">
    <property type="term" value="C:cytoplasm"/>
    <property type="evidence" value="ECO:0007669"/>
    <property type="project" value="TreeGrafter"/>
</dbReference>
<reference evidence="1 2" key="1">
    <citation type="submission" date="2016-04" db="EMBL/GenBank/DDBJ databases">
        <title>Complete genome sequence of Dietzia lutea YIM 80766T, a strain isolated from desert soil in Egypt.</title>
        <authorList>
            <person name="Zhao J."/>
            <person name="Hu B."/>
            <person name="Geng S."/>
            <person name="Nie Y."/>
            <person name="Tang Y."/>
        </authorList>
    </citation>
    <scope>NUCLEOTIDE SEQUENCE [LARGE SCALE GENOMIC DNA]</scope>
    <source>
        <strain evidence="1 2">YIM 80766</strain>
    </source>
</reference>
<dbReference type="EMBL" id="CP015449">
    <property type="protein sequence ID" value="AWH91969.1"/>
    <property type="molecule type" value="Genomic_DNA"/>
</dbReference>
<dbReference type="AlphaFoldDB" id="A0A2S1R6Q1"/>